<dbReference type="InterPro" id="IPR003737">
    <property type="entry name" value="GlcNAc_PI_deacetylase-related"/>
</dbReference>
<dbReference type="SUPFAM" id="SSF102588">
    <property type="entry name" value="LmbE-like"/>
    <property type="match status" value="1"/>
</dbReference>
<dbReference type="Proteomes" id="UP000605603">
    <property type="component" value="Unassembled WGS sequence"/>
</dbReference>
<accession>A0ABR8TGN2</accession>
<evidence type="ECO:0000313" key="2">
    <source>
        <dbReference type="Proteomes" id="UP000605603"/>
    </source>
</evidence>
<sequence length="223" mass="25003">MDKVLDSAILSSENKRKGILAIGAHPDDIELGCGASLARLAQKGIYIAAVVMTTGNSGVDGIIDRHEESRNALKILGCQQTIHLNFADTRAHLQLNDMISALENIIKNEIPSDIEIIRVYTMHDADRHQDHLAVYQASMVACRSIPQILGYETPSTWLSFMPQVFESVEEKYFSLKLTALKKHQSQSQRDYMRPERLRAVAQFRGQQVNSDLGEGFVIHKMIL</sequence>
<dbReference type="EMBL" id="JACSQI010000014">
    <property type="protein sequence ID" value="MBD7974947.1"/>
    <property type="molecule type" value="Genomic_DNA"/>
</dbReference>
<organism evidence="1 2">
    <name type="scientific">Escherichia whittamii</name>
    <dbReference type="NCBI Taxonomy" id="2762229"/>
    <lineage>
        <taxon>Bacteria</taxon>
        <taxon>Pseudomonadati</taxon>
        <taxon>Pseudomonadota</taxon>
        <taxon>Gammaproteobacteria</taxon>
        <taxon>Enterobacterales</taxon>
        <taxon>Enterobacteriaceae</taxon>
        <taxon>Escherichia</taxon>
    </lineage>
</organism>
<dbReference type="RefSeq" id="WP_191775782.1">
    <property type="nucleotide sequence ID" value="NZ_JACSQI010000014.1"/>
</dbReference>
<protein>
    <submittedName>
        <fullName evidence="1">PIG-L family deacetylase</fullName>
    </submittedName>
</protein>
<comment type="caution">
    <text evidence="1">The sequence shown here is derived from an EMBL/GenBank/DDBJ whole genome shotgun (WGS) entry which is preliminary data.</text>
</comment>
<proteinExistence type="predicted"/>
<dbReference type="PANTHER" id="PTHR12993:SF30">
    <property type="entry name" value="N-ACETYL-ALPHA-D-GLUCOSAMINYL L-MALATE DEACETYLASE 1"/>
    <property type="match status" value="1"/>
</dbReference>
<dbReference type="Gene3D" id="3.40.50.10320">
    <property type="entry name" value="LmbE-like"/>
    <property type="match status" value="1"/>
</dbReference>
<gene>
    <name evidence="1" type="ORF">H9644_18200</name>
</gene>
<dbReference type="PANTHER" id="PTHR12993">
    <property type="entry name" value="N-ACETYLGLUCOSAMINYL-PHOSPHATIDYLINOSITOL DE-N-ACETYLASE-RELATED"/>
    <property type="match status" value="1"/>
</dbReference>
<dbReference type="InterPro" id="IPR024078">
    <property type="entry name" value="LmbE-like_dom_sf"/>
</dbReference>
<reference evidence="1 2" key="1">
    <citation type="submission" date="2020-08" db="EMBL/GenBank/DDBJ databases">
        <title>A Genomic Blueprint of the Chicken Gut Microbiome.</title>
        <authorList>
            <person name="Gilroy R."/>
            <person name="Ravi A."/>
            <person name="Getino M."/>
            <person name="Pursley I."/>
            <person name="Horton D.L."/>
            <person name="Alikhan N.-F."/>
            <person name="Baker D."/>
            <person name="Gharbi K."/>
            <person name="Hall N."/>
            <person name="Watson M."/>
            <person name="Adriaenssens E.M."/>
            <person name="Foster-Nyarko E."/>
            <person name="Jarju S."/>
            <person name="Secka A."/>
            <person name="Antonio M."/>
            <person name="Oren A."/>
            <person name="Chaudhuri R."/>
            <person name="La Ragione R.M."/>
            <person name="Hildebrand F."/>
            <person name="Pallen M.J."/>
        </authorList>
    </citation>
    <scope>NUCLEOTIDE SEQUENCE [LARGE SCALE GENOMIC DNA]</scope>
    <source>
        <strain evidence="1 2">Sa2BVA5</strain>
    </source>
</reference>
<name>A0ABR8TGN2_9ESCH</name>
<keyword evidence="2" id="KW-1185">Reference proteome</keyword>
<dbReference type="Pfam" id="PF02585">
    <property type="entry name" value="PIG-L"/>
    <property type="match status" value="1"/>
</dbReference>
<evidence type="ECO:0000313" key="1">
    <source>
        <dbReference type="EMBL" id="MBD7974947.1"/>
    </source>
</evidence>